<evidence type="ECO:0000313" key="2">
    <source>
        <dbReference type="Proteomes" id="UP000683925"/>
    </source>
</evidence>
<accession>A0A8S1VUS0</accession>
<sequence length="94" mass="10867">MTEYFTPSFISNSSCTEMKNPSNKIDNFLFGNKLKKIQKLNKKQLISNLDHLRIVQSIILGMRINSNTLNQPQVNQIRLTFKHIEVTSNCNIIN</sequence>
<dbReference type="AlphaFoldDB" id="A0A8S1VUS0"/>
<reference evidence="1" key="1">
    <citation type="submission" date="2021-01" db="EMBL/GenBank/DDBJ databases">
        <authorList>
            <consortium name="Genoscope - CEA"/>
            <person name="William W."/>
        </authorList>
    </citation>
    <scope>NUCLEOTIDE SEQUENCE</scope>
</reference>
<keyword evidence="2" id="KW-1185">Reference proteome</keyword>
<name>A0A8S1VUS0_PAROT</name>
<protein>
    <submittedName>
        <fullName evidence="1">Uncharacterized protein</fullName>
    </submittedName>
</protein>
<gene>
    <name evidence="1" type="ORF">POCTA_138.1.T0730084</name>
</gene>
<evidence type="ECO:0000313" key="1">
    <source>
        <dbReference type="EMBL" id="CAD8179572.1"/>
    </source>
</evidence>
<proteinExistence type="predicted"/>
<dbReference type="Proteomes" id="UP000683925">
    <property type="component" value="Unassembled WGS sequence"/>
</dbReference>
<comment type="caution">
    <text evidence="1">The sequence shown here is derived from an EMBL/GenBank/DDBJ whole genome shotgun (WGS) entry which is preliminary data.</text>
</comment>
<dbReference type="EMBL" id="CAJJDP010000072">
    <property type="protein sequence ID" value="CAD8179572.1"/>
    <property type="molecule type" value="Genomic_DNA"/>
</dbReference>
<organism evidence="1 2">
    <name type="scientific">Paramecium octaurelia</name>
    <dbReference type="NCBI Taxonomy" id="43137"/>
    <lineage>
        <taxon>Eukaryota</taxon>
        <taxon>Sar</taxon>
        <taxon>Alveolata</taxon>
        <taxon>Ciliophora</taxon>
        <taxon>Intramacronucleata</taxon>
        <taxon>Oligohymenophorea</taxon>
        <taxon>Peniculida</taxon>
        <taxon>Parameciidae</taxon>
        <taxon>Paramecium</taxon>
    </lineage>
</organism>